<dbReference type="EMBL" id="PDUD01000035">
    <property type="protein sequence ID" value="PHN02931.1"/>
    <property type="molecule type" value="Genomic_DNA"/>
</dbReference>
<dbReference type="GO" id="GO:0004222">
    <property type="term" value="F:metalloendopeptidase activity"/>
    <property type="evidence" value="ECO:0007669"/>
    <property type="project" value="TreeGrafter"/>
</dbReference>
<proteinExistence type="predicted"/>
<protein>
    <recommendedName>
        <fullName evidence="1">M23ase beta-sheet core domain-containing protein</fullName>
    </recommendedName>
</protein>
<accession>A0A2D0N337</accession>
<evidence type="ECO:0000259" key="1">
    <source>
        <dbReference type="Pfam" id="PF01551"/>
    </source>
</evidence>
<dbReference type="AlphaFoldDB" id="A0A2D0N337"/>
<gene>
    <name evidence="2" type="ORF">CRP01_29435</name>
</gene>
<feature type="domain" description="M23ase beta-sheet core" evidence="1">
    <location>
        <begin position="107"/>
        <end position="206"/>
    </location>
</feature>
<sequence length="237" mass="26599">MWVKNPLAGPLVFTVRTDNDTLKAALADQLPVVLGPYETFKLVLPPELESPAIRSELEPYSFWSRMQPAVPDTSVRYVLPFPRGKTHRVIQAYGGKFSHRASPFAYYAIDFDLAVGDTICAARDGVVVGLVEENRNWVHGPDPKYREYANYLRLYHADEIYTDYVHLKYKGALVEMGDTVRAGQAIGISGYTGFTSVPHLHFNVMRPTDQGTLEGIPVRFEQIDGKDLQEGDRVGHD</sequence>
<comment type="caution">
    <text evidence="2">The sequence shown here is derived from an EMBL/GenBank/DDBJ whole genome shotgun (WGS) entry which is preliminary data.</text>
</comment>
<dbReference type="Pfam" id="PF01551">
    <property type="entry name" value="Peptidase_M23"/>
    <property type="match status" value="1"/>
</dbReference>
<keyword evidence="3" id="KW-1185">Reference proteome</keyword>
<dbReference type="CDD" id="cd12797">
    <property type="entry name" value="M23_peptidase"/>
    <property type="match status" value="1"/>
</dbReference>
<dbReference type="Proteomes" id="UP000223913">
    <property type="component" value="Unassembled WGS sequence"/>
</dbReference>
<dbReference type="InterPro" id="IPR050570">
    <property type="entry name" value="Cell_wall_metabolism_enzyme"/>
</dbReference>
<dbReference type="InterPro" id="IPR011055">
    <property type="entry name" value="Dup_hybrid_motif"/>
</dbReference>
<dbReference type="PANTHER" id="PTHR21666">
    <property type="entry name" value="PEPTIDASE-RELATED"/>
    <property type="match status" value="1"/>
</dbReference>
<organism evidence="2 3">
    <name type="scientific">Flavilitoribacter nigricans (strain ATCC 23147 / DSM 23189 / NBRC 102662 / NCIMB 1420 / SS-2)</name>
    <name type="common">Lewinella nigricans</name>
    <dbReference type="NCBI Taxonomy" id="1122177"/>
    <lineage>
        <taxon>Bacteria</taxon>
        <taxon>Pseudomonadati</taxon>
        <taxon>Bacteroidota</taxon>
        <taxon>Saprospiria</taxon>
        <taxon>Saprospirales</taxon>
        <taxon>Lewinellaceae</taxon>
        <taxon>Flavilitoribacter</taxon>
    </lineage>
</organism>
<name>A0A2D0N337_FLAN2</name>
<dbReference type="InterPro" id="IPR016047">
    <property type="entry name" value="M23ase_b-sheet_dom"/>
</dbReference>
<evidence type="ECO:0000313" key="3">
    <source>
        <dbReference type="Proteomes" id="UP000223913"/>
    </source>
</evidence>
<dbReference type="PANTHER" id="PTHR21666:SF294">
    <property type="entry name" value="PEPTIDASE M23"/>
    <property type="match status" value="1"/>
</dbReference>
<dbReference type="Gene3D" id="2.70.70.10">
    <property type="entry name" value="Glucose Permease (Domain IIA)"/>
    <property type="match status" value="1"/>
</dbReference>
<dbReference type="SUPFAM" id="SSF51261">
    <property type="entry name" value="Duplicated hybrid motif"/>
    <property type="match status" value="1"/>
</dbReference>
<dbReference type="OrthoDB" id="9809488at2"/>
<reference evidence="2 3" key="1">
    <citation type="submission" date="2017-10" db="EMBL/GenBank/DDBJ databases">
        <title>The draft genome sequence of Lewinella nigricans NBRC 102662.</title>
        <authorList>
            <person name="Wang K."/>
        </authorList>
    </citation>
    <scope>NUCLEOTIDE SEQUENCE [LARGE SCALE GENOMIC DNA]</scope>
    <source>
        <strain evidence="2 3">NBRC 102662</strain>
    </source>
</reference>
<evidence type="ECO:0000313" key="2">
    <source>
        <dbReference type="EMBL" id="PHN02931.1"/>
    </source>
</evidence>